<name>A0A0K9NL33_ZOSMR</name>
<gene>
    <name evidence="12" type="ORF">ZOSMA_91G00530</name>
</gene>
<dbReference type="EMBL" id="LFYR01002138">
    <property type="protein sequence ID" value="KMZ56787.1"/>
    <property type="molecule type" value="Genomic_DNA"/>
</dbReference>
<feature type="transmembrane region" description="Helical" evidence="10">
    <location>
        <begin position="107"/>
        <end position="133"/>
    </location>
</feature>
<dbReference type="PANTHER" id="PTHR36488">
    <property type="entry name" value="CASP-LIKE PROTEIN 1U1"/>
    <property type="match status" value="1"/>
</dbReference>
<comment type="subcellular location">
    <subcellularLocation>
        <location evidence="1 10">Cell membrane</location>
        <topology evidence="1 10">Multi-pass membrane protein</topology>
    </subcellularLocation>
</comment>
<dbReference type="PANTHER" id="PTHR36488:SF12">
    <property type="entry name" value="CASP-LIKE PROTEIN"/>
    <property type="match status" value="1"/>
</dbReference>
<keyword evidence="8" id="KW-0961">Cell wall biogenesis/degradation</keyword>
<evidence type="ECO:0000256" key="5">
    <source>
        <dbReference type="ARBA" id="ARBA00022692"/>
    </source>
</evidence>
<keyword evidence="6 10" id="KW-1133">Transmembrane helix</keyword>
<feature type="domain" description="Casparian strip membrane protein" evidence="11">
    <location>
        <begin position="13"/>
        <end position="167"/>
    </location>
</feature>
<evidence type="ECO:0000256" key="10">
    <source>
        <dbReference type="RuleBase" id="RU361233"/>
    </source>
</evidence>
<evidence type="ECO:0000256" key="8">
    <source>
        <dbReference type="ARBA" id="ARBA00023316"/>
    </source>
</evidence>
<feature type="transmembrane region" description="Helical" evidence="10">
    <location>
        <begin position="161"/>
        <end position="182"/>
    </location>
</feature>
<comment type="function">
    <text evidence="9">Regulates membrane-cell wall junctions and localized cell wall deposition. Required for establishment of the Casparian strip membrane domain (CSD) and the subsequent formation of Casparian strips, a cell wall modification of the root endodermis that determines an apoplastic barrier between the intraorganismal apoplasm and the extraorganismal apoplasm and prevents lateral diffusion.</text>
</comment>
<dbReference type="AlphaFoldDB" id="A0A0K9NL33"/>
<keyword evidence="13" id="KW-1185">Reference proteome</keyword>
<keyword evidence="4 10" id="KW-1003">Cell membrane</keyword>
<evidence type="ECO:0000259" key="11">
    <source>
        <dbReference type="Pfam" id="PF04535"/>
    </source>
</evidence>
<reference evidence="13" key="1">
    <citation type="journal article" date="2016" name="Nature">
        <title>The genome of the seagrass Zostera marina reveals angiosperm adaptation to the sea.</title>
        <authorList>
            <person name="Olsen J.L."/>
            <person name="Rouze P."/>
            <person name="Verhelst B."/>
            <person name="Lin Y.-C."/>
            <person name="Bayer T."/>
            <person name="Collen J."/>
            <person name="Dattolo E."/>
            <person name="De Paoli E."/>
            <person name="Dittami S."/>
            <person name="Maumus F."/>
            <person name="Michel G."/>
            <person name="Kersting A."/>
            <person name="Lauritano C."/>
            <person name="Lohaus R."/>
            <person name="Toepel M."/>
            <person name="Tonon T."/>
            <person name="Vanneste K."/>
            <person name="Amirebrahimi M."/>
            <person name="Brakel J."/>
            <person name="Bostroem C."/>
            <person name="Chovatia M."/>
            <person name="Grimwood J."/>
            <person name="Jenkins J.W."/>
            <person name="Jueterbock A."/>
            <person name="Mraz A."/>
            <person name="Stam W.T."/>
            <person name="Tice H."/>
            <person name="Bornberg-Bauer E."/>
            <person name="Green P.J."/>
            <person name="Pearson G.A."/>
            <person name="Procaccini G."/>
            <person name="Duarte C.M."/>
            <person name="Schmutz J."/>
            <person name="Reusch T.B.H."/>
            <person name="Van de Peer Y."/>
        </authorList>
    </citation>
    <scope>NUCLEOTIDE SEQUENCE [LARGE SCALE GENOMIC DNA]</scope>
    <source>
        <strain evidence="13">cv. Finnish</strain>
    </source>
</reference>
<dbReference type="Pfam" id="PF04535">
    <property type="entry name" value="CASP_dom"/>
    <property type="match status" value="1"/>
</dbReference>
<keyword evidence="7 10" id="KW-0472">Membrane</keyword>
<evidence type="ECO:0000256" key="7">
    <source>
        <dbReference type="ARBA" id="ARBA00023136"/>
    </source>
</evidence>
<comment type="similarity">
    <text evidence="2 10">Belongs to the Casparian strip membrane proteins (CASP) family.</text>
</comment>
<evidence type="ECO:0000256" key="4">
    <source>
        <dbReference type="ARBA" id="ARBA00022475"/>
    </source>
</evidence>
<dbReference type="InterPro" id="IPR006459">
    <property type="entry name" value="CASP/CASPL"/>
</dbReference>
<evidence type="ECO:0000256" key="2">
    <source>
        <dbReference type="ARBA" id="ARBA00007651"/>
    </source>
</evidence>
<feature type="transmembrane region" description="Helical" evidence="10">
    <location>
        <begin position="20"/>
        <end position="40"/>
    </location>
</feature>
<dbReference type="Proteomes" id="UP000036987">
    <property type="component" value="Unassembled WGS sequence"/>
</dbReference>
<evidence type="ECO:0000256" key="1">
    <source>
        <dbReference type="ARBA" id="ARBA00004651"/>
    </source>
</evidence>
<feature type="transmembrane region" description="Helical" evidence="10">
    <location>
        <begin position="65"/>
        <end position="86"/>
    </location>
</feature>
<proteinExistence type="inferred from homology"/>
<protein>
    <recommendedName>
        <fullName evidence="10">CASP-like protein</fullName>
    </recommendedName>
</protein>
<dbReference type="GO" id="GO:0005886">
    <property type="term" value="C:plasma membrane"/>
    <property type="evidence" value="ECO:0000318"/>
    <property type="project" value="GO_Central"/>
</dbReference>
<dbReference type="OMA" id="VNWFAIC"/>
<evidence type="ECO:0000256" key="9">
    <source>
        <dbReference type="ARBA" id="ARBA00025302"/>
    </source>
</evidence>
<sequence>MGDHGSGRQWSGREGSILDFILRLVALIGTLSSAIVMGTTKEGIPFLSHFIHFHALFTDLPTLKFFVIANGVVSVYLVFSLCVAMLRIMRSNGCDDNRQMVDRLRMLLLLFDTLMLVLLTSGVSAATAIVYLAHKGNITTAWVPICDEFASFCGRILSSLFGSYGTMVIFVFTIFLSSAPFFSHH</sequence>
<keyword evidence="5 10" id="KW-0812">Transmembrane</keyword>
<dbReference type="InterPro" id="IPR006702">
    <property type="entry name" value="CASP_dom"/>
</dbReference>
<organism evidence="12 13">
    <name type="scientific">Zostera marina</name>
    <name type="common">Eelgrass</name>
    <dbReference type="NCBI Taxonomy" id="29655"/>
    <lineage>
        <taxon>Eukaryota</taxon>
        <taxon>Viridiplantae</taxon>
        <taxon>Streptophyta</taxon>
        <taxon>Embryophyta</taxon>
        <taxon>Tracheophyta</taxon>
        <taxon>Spermatophyta</taxon>
        <taxon>Magnoliopsida</taxon>
        <taxon>Liliopsida</taxon>
        <taxon>Zosteraceae</taxon>
        <taxon>Zostera</taxon>
    </lineage>
</organism>
<evidence type="ECO:0000256" key="6">
    <source>
        <dbReference type="ARBA" id="ARBA00022989"/>
    </source>
</evidence>
<evidence type="ECO:0000256" key="3">
    <source>
        <dbReference type="ARBA" id="ARBA00011489"/>
    </source>
</evidence>
<evidence type="ECO:0000313" key="13">
    <source>
        <dbReference type="Proteomes" id="UP000036987"/>
    </source>
</evidence>
<evidence type="ECO:0000313" key="12">
    <source>
        <dbReference type="EMBL" id="KMZ56787.1"/>
    </source>
</evidence>
<dbReference type="InterPro" id="IPR044173">
    <property type="entry name" value="CASPL"/>
</dbReference>
<comment type="caution">
    <text evidence="12">The sequence shown here is derived from an EMBL/GenBank/DDBJ whole genome shotgun (WGS) entry which is preliminary data.</text>
</comment>
<comment type="subunit">
    <text evidence="3 10">Homodimer and heterodimers.</text>
</comment>
<dbReference type="OrthoDB" id="753675at2759"/>
<dbReference type="NCBIfam" id="TIGR01569">
    <property type="entry name" value="A_tha_TIGR01569"/>
    <property type="match status" value="1"/>
</dbReference>
<dbReference type="GO" id="GO:0071555">
    <property type="term" value="P:cell wall organization"/>
    <property type="evidence" value="ECO:0007669"/>
    <property type="project" value="UniProtKB-KW"/>
</dbReference>
<accession>A0A0K9NL33</accession>